<dbReference type="GeneID" id="92031951"/>
<evidence type="ECO:0000256" key="2">
    <source>
        <dbReference type="SAM" id="SignalP"/>
    </source>
</evidence>
<proteinExistence type="predicted"/>
<protein>
    <submittedName>
        <fullName evidence="3">Uncharacterized protein</fullName>
    </submittedName>
</protein>
<feature type="compositionally biased region" description="Low complexity" evidence="1">
    <location>
        <begin position="79"/>
        <end position="99"/>
    </location>
</feature>
<feature type="chain" id="PRO_5046616575" evidence="2">
    <location>
        <begin position="20"/>
        <end position="130"/>
    </location>
</feature>
<keyword evidence="4" id="KW-1185">Reference proteome</keyword>
<dbReference type="RefSeq" id="XP_066658408.1">
    <property type="nucleotide sequence ID" value="XM_066799045.1"/>
</dbReference>
<sequence length="130" mass="12593">MKSTFIIATIVAAVSQAYAQTSVSTTLTVAPCAAKTTTENDIVSRTDPAGPSTPCPTLYVVKSNGTVTFTPGPVGPKPAASSGADAGTGAGTNVAATATPSPSSFEGSASKDAAIGGSLFMAIGIAALLL</sequence>
<evidence type="ECO:0000313" key="3">
    <source>
        <dbReference type="EMBL" id="KAK7542115.1"/>
    </source>
</evidence>
<accession>A0ABR1M3E3</accession>
<evidence type="ECO:0000313" key="4">
    <source>
        <dbReference type="Proteomes" id="UP001360953"/>
    </source>
</evidence>
<dbReference type="EMBL" id="JBBPEH010000002">
    <property type="protein sequence ID" value="KAK7542115.1"/>
    <property type="molecule type" value="Genomic_DNA"/>
</dbReference>
<evidence type="ECO:0000256" key="1">
    <source>
        <dbReference type="SAM" id="MobiDB-lite"/>
    </source>
</evidence>
<feature type="region of interest" description="Disordered" evidence="1">
    <location>
        <begin position="71"/>
        <end position="108"/>
    </location>
</feature>
<gene>
    <name evidence="3" type="ORF">J3D65DRAFT_612661</name>
</gene>
<reference evidence="3 4" key="1">
    <citation type="submission" date="2024-04" db="EMBL/GenBank/DDBJ databases">
        <title>Phyllosticta paracitricarpa is synonymous to the EU quarantine fungus P. citricarpa based on phylogenomic analyses.</title>
        <authorList>
            <consortium name="Lawrence Berkeley National Laboratory"/>
            <person name="Van ingen-buijs V.A."/>
            <person name="Van westerhoven A.C."/>
            <person name="Haridas S."/>
            <person name="Skiadas P."/>
            <person name="Martin F."/>
            <person name="Groenewald J.Z."/>
            <person name="Crous P.W."/>
            <person name="Seidl M.F."/>
        </authorList>
    </citation>
    <scope>NUCLEOTIDE SEQUENCE [LARGE SCALE GENOMIC DNA]</scope>
    <source>
        <strain evidence="3 4">CPC 17464</strain>
    </source>
</reference>
<dbReference type="Proteomes" id="UP001360953">
    <property type="component" value="Unassembled WGS sequence"/>
</dbReference>
<organism evidence="3 4">
    <name type="scientific">Phyllosticta citribraziliensis</name>
    <dbReference type="NCBI Taxonomy" id="989973"/>
    <lineage>
        <taxon>Eukaryota</taxon>
        <taxon>Fungi</taxon>
        <taxon>Dikarya</taxon>
        <taxon>Ascomycota</taxon>
        <taxon>Pezizomycotina</taxon>
        <taxon>Dothideomycetes</taxon>
        <taxon>Dothideomycetes incertae sedis</taxon>
        <taxon>Botryosphaeriales</taxon>
        <taxon>Phyllostictaceae</taxon>
        <taxon>Phyllosticta</taxon>
    </lineage>
</organism>
<feature type="signal peptide" evidence="2">
    <location>
        <begin position="1"/>
        <end position="19"/>
    </location>
</feature>
<comment type="caution">
    <text evidence="3">The sequence shown here is derived from an EMBL/GenBank/DDBJ whole genome shotgun (WGS) entry which is preliminary data.</text>
</comment>
<name>A0ABR1M3E3_9PEZI</name>
<keyword evidence="2" id="KW-0732">Signal</keyword>